<dbReference type="Proteomes" id="UP001280121">
    <property type="component" value="Unassembled WGS sequence"/>
</dbReference>
<organism evidence="2 3">
    <name type="scientific">Dipteronia dyeriana</name>
    <dbReference type="NCBI Taxonomy" id="168575"/>
    <lineage>
        <taxon>Eukaryota</taxon>
        <taxon>Viridiplantae</taxon>
        <taxon>Streptophyta</taxon>
        <taxon>Embryophyta</taxon>
        <taxon>Tracheophyta</taxon>
        <taxon>Spermatophyta</taxon>
        <taxon>Magnoliopsida</taxon>
        <taxon>eudicotyledons</taxon>
        <taxon>Gunneridae</taxon>
        <taxon>Pentapetalae</taxon>
        <taxon>rosids</taxon>
        <taxon>malvids</taxon>
        <taxon>Sapindales</taxon>
        <taxon>Sapindaceae</taxon>
        <taxon>Hippocastanoideae</taxon>
        <taxon>Acereae</taxon>
        <taxon>Dipteronia</taxon>
    </lineage>
</organism>
<dbReference type="Pfam" id="PF14223">
    <property type="entry name" value="Retrotran_gag_2"/>
    <property type="match status" value="1"/>
</dbReference>
<protein>
    <submittedName>
        <fullName evidence="2">Uncharacterized protein</fullName>
    </submittedName>
</protein>
<accession>A0AAE0CN39</accession>
<dbReference type="PANTHER" id="PTHR47481">
    <property type="match status" value="1"/>
</dbReference>
<feature type="chain" id="PRO_5041951515" evidence="1">
    <location>
        <begin position="17"/>
        <end position="247"/>
    </location>
</feature>
<comment type="caution">
    <text evidence="2">The sequence shown here is derived from an EMBL/GenBank/DDBJ whole genome shotgun (WGS) entry which is preliminary data.</text>
</comment>
<reference evidence="2" key="1">
    <citation type="journal article" date="2023" name="Plant J.">
        <title>Genome sequences and population genomics provide insights into the demographic history, inbreeding, and mutation load of two 'living fossil' tree species of Dipteronia.</title>
        <authorList>
            <person name="Feng Y."/>
            <person name="Comes H.P."/>
            <person name="Chen J."/>
            <person name="Zhu S."/>
            <person name="Lu R."/>
            <person name="Zhang X."/>
            <person name="Li P."/>
            <person name="Qiu J."/>
            <person name="Olsen K.M."/>
            <person name="Qiu Y."/>
        </authorList>
    </citation>
    <scope>NUCLEOTIDE SEQUENCE</scope>
    <source>
        <strain evidence="2">KIB01</strain>
    </source>
</reference>
<sequence length="247" mass="28144">MQQSMAILWVLQLVSCETDVKNGQAWNHCGGKRSTLNKKEKSTWLVLPAIRALDLEYLITNSKHPQKRTREINSNNEEDANEQDLDEEYLTWKKSDQLLMSWILSTLIPSVYGQVTTCKTSYEVWSRIERVYAQRSMVKIFQLRQQLGVIKKGSDSINEFVMKIKAITDALLAAEDEVSERDSILTLVNGVGHEYDFVVTFATKKMSISDELFSTALIAVGNSIFSDGYIRSVENESKYNTIILTVE</sequence>
<gene>
    <name evidence="2" type="ORF">Ddye_009690</name>
</gene>
<evidence type="ECO:0000313" key="2">
    <source>
        <dbReference type="EMBL" id="KAK2656638.1"/>
    </source>
</evidence>
<feature type="signal peptide" evidence="1">
    <location>
        <begin position="1"/>
        <end position="16"/>
    </location>
</feature>
<keyword evidence="1" id="KW-0732">Signal</keyword>
<dbReference type="AlphaFoldDB" id="A0AAE0CN39"/>
<proteinExistence type="predicted"/>
<dbReference type="PANTHER" id="PTHR47481:SF31">
    <property type="entry name" value="OS01G0873500 PROTEIN"/>
    <property type="match status" value="1"/>
</dbReference>
<evidence type="ECO:0000313" key="3">
    <source>
        <dbReference type="Proteomes" id="UP001280121"/>
    </source>
</evidence>
<dbReference type="EMBL" id="JANJYI010000003">
    <property type="protein sequence ID" value="KAK2656638.1"/>
    <property type="molecule type" value="Genomic_DNA"/>
</dbReference>
<keyword evidence="3" id="KW-1185">Reference proteome</keyword>
<name>A0AAE0CN39_9ROSI</name>
<evidence type="ECO:0000256" key="1">
    <source>
        <dbReference type="SAM" id="SignalP"/>
    </source>
</evidence>